<dbReference type="EMBL" id="JACHBU010000004">
    <property type="protein sequence ID" value="MBB6508975.1"/>
    <property type="molecule type" value="Genomic_DNA"/>
</dbReference>
<keyword evidence="3" id="KW-1185">Reference proteome</keyword>
<sequence length="53" mass="5453">MMAVLLKKDPSQPSPQGGGLEPVAPLSHTRGSAVPQVFSPLAGEMAGRPEGDR</sequence>
<feature type="region of interest" description="Disordered" evidence="1">
    <location>
        <begin position="1"/>
        <end position="53"/>
    </location>
</feature>
<evidence type="ECO:0000256" key="1">
    <source>
        <dbReference type="SAM" id="MobiDB-lite"/>
    </source>
</evidence>
<name>A0A7X0JJY1_9HYPH</name>
<evidence type="ECO:0008006" key="4">
    <source>
        <dbReference type="Google" id="ProtNLM"/>
    </source>
</evidence>
<comment type="caution">
    <text evidence="2">The sequence shown here is derived from an EMBL/GenBank/DDBJ whole genome shotgun (WGS) entry which is preliminary data.</text>
</comment>
<gene>
    <name evidence="2" type="ORF">F4695_002332</name>
</gene>
<evidence type="ECO:0000313" key="3">
    <source>
        <dbReference type="Proteomes" id="UP000585437"/>
    </source>
</evidence>
<accession>A0A7X0JJY1</accession>
<protein>
    <recommendedName>
        <fullName evidence="4">Propionyl-coenzyme A carboxylase alpha polypeptide</fullName>
    </recommendedName>
</protein>
<reference evidence="2 3" key="1">
    <citation type="submission" date="2020-08" db="EMBL/GenBank/DDBJ databases">
        <title>The Agave Microbiome: Exploring the role of microbial communities in plant adaptations to desert environments.</title>
        <authorList>
            <person name="Partida-Martinez L.P."/>
        </authorList>
    </citation>
    <scope>NUCLEOTIDE SEQUENCE [LARGE SCALE GENOMIC DNA]</scope>
    <source>
        <strain evidence="2 3">AS3.12</strain>
    </source>
</reference>
<evidence type="ECO:0000313" key="2">
    <source>
        <dbReference type="EMBL" id="MBB6508975.1"/>
    </source>
</evidence>
<proteinExistence type="predicted"/>
<dbReference type="Proteomes" id="UP000585437">
    <property type="component" value="Unassembled WGS sequence"/>
</dbReference>
<feature type="compositionally biased region" description="Basic and acidic residues" evidence="1">
    <location>
        <begin position="1"/>
        <end position="10"/>
    </location>
</feature>
<dbReference type="AlphaFoldDB" id="A0A7X0JJY1"/>
<organism evidence="2 3">
    <name type="scientific">Rhizobium soli</name>
    <dbReference type="NCBI Taxonomy" id="424798"/>
    <lineage>
        <taxon>Bacteria</taxon>
        <taxon>Pseudomonadati</taxon>
        <taxon>Pseudomonadota</taxon>
        <taxon>Alphaproteobacteria</taxon>
        <taxon>Hyphomicrobiales</taxon>
        <taxon>Rhizobiaceae</taxon>
        <taxon>Rhizobium/Agrobacterium group</taxon>
        <taxon>Rhizobium</taxon>
    </lineage>
</organism>